<dbReference type="EMBL" id="JADFTS010000009">
    <property type="protein sequence ID" value="KAF9590792.1"/>
    <property type="molecule type" value="Genomic_DNA"/>
</dbReference>
<evidence type="ECO:0000313" key="4">
    <source>
        <dbReference type="Proteomes" id="UP000631114"/>
    </source>
</evidence>
<feature type="transmembrane region" description="Helical" evidence="1">
    <location>
        <begin position="388"/>
        <end position="412"/>
    </location>
</feature>
<dbReference type="OrthoDB" id="610337at2759"/>
<dbReference type="Gene3D" id="1.20.1280.50">
    <property type="match status" value="1"/>
</dbReference>
<dbReference type="PROSITE" id="PS50181">
    <property type="entry name" value="FBOX"/>
    <property type="match status" value="1"/>
</dbReference>
<name>A0A835H2Y2_9MAGN</name>
<organism evidence="3 4">
    <name type="scientific">Coptis chinensis</name>
    <dbReference type="NCBI Taxonomy" id="261450"/>
    <lineage>
        <taxon>Eukaryota</taxon>
        <taxon>Viridiplantae</taxon>
        <taxon>Streptophyta</taxon>
        <taxon>Embryophyta</taxon>
        <taxon>Tracheophyta</taxon>
        <taxon>Spermatophyta</taxon>
        <taxon>Magnoliopsida</taxon>
        <taxon>Ranunculales</taxon>
        <taxon>Ranunculaceae</taxon>
        <taxon>Coptidoideae</taxon>
        <taxon>Coptis</taxon>
    </lineage>
</organism>
<dbReference type="InterPro" id="IPR001810">
    <property type="entry name" value="F-box_dom"/>
</dbReference>
<keyword evidence="4" id="KW-1185">Reference proteome</keyword>
<keyword evidence="1" id="KW-0472">Membrane</keyword>
<dbReference type="PANTHER" id="PTHR31672">
    <property type="entry name" value="BNACNNG10540D PROTEIN"/>
    <property type="match status" value="1"/>
</dbReference>
<dbReference type="InterPro" id="IPR017451">
    <property type="entry name" value="F-box-assoc_interact_dom"/>
</dbReference>
<dbReference type="InterPro" id="IPR050796">
    <property type="entry name" value="SCF_F-box_component"/>
</dbReference>
<dbReference type="Pfam" id="PF08268">
    <property type="entry name" value="FBA_3"/>
    <property type="match status" value="1"/>
</dbReference>
<gene>
    <name evidence="3" type="ORF">IFM89_038384</name>
</gene>
<sequence length="479" mass="53501">MDTIPIDITTGILSSLPVKSILQSRCVCKTWRSVIDRSHFADIHLARTVLGKTTSNLIFLRHRNSDFYILEGYKESSQCIINARNKIDLLCKFNEFAFVGSLHGLVCISYTRFPAWRDHDSIVHIYNPSTRDSVTLPEFKPPECEYAKLVAGFGLDCVTKKYKVVQVFCPVDRRKYVKQEVQVYTFGSNSWRKIGYAPDVTFDPSWIRTSAFVNGSCHWLAVDEPKNGVASVVIVSFDLAREEFGYIPSPEFTASPLGDLYFHISELGGCLCAIVEDWPNNDSYATEIWIMKDYNVKESWTKFVVMKINYMGKFKFRMGYPISFLKNGDILLHCDARRLVSYNIERRKHTTLKVNGLPVIFRKRNFPALGILSCSNVCITVDLKDSSLSLLVVVIVHCVCGGVCGIVDCRLSGGGVYVDWWTRVWWLSPLDGGLCLLGGVAIGWSFLGGGPMLGGLCIFAWVLGGGVAAWVLGGGVLLG</sequence>
<keyword evidence="1" id="KW-0812">Transmembrane</keyword>
<dbReference type="SUPFAM" id="SSF81383">
    <property type="entry name" value="F-box domain"/>
    <property type="match status" value="1"/>
</dbReference>
<dbReference type="SMART" id="SM00256">
    <property type="entry name" value="FBOX"/>
    <property type="match status" value="1"/>
</dbReference>
<keyword evidence="1" id="KW-1133">Transmembrane helix</keyword>
<reference evidence="3 4" key="1">
    <citation type="submission" date="2020-10" db="EMBL/GenBank/DDBJ databases">
        <title>The Coptis chinensis genome and diversification of protoberbering-type alkaloids.</title>
        <authorList>
            <person name="Wang B."/>
            <person name="Shu S."/>
            <person name="Song C."/>
            <person name="Liu Y."/>
        </authorList>
    </citation>
    <scope>NUCLEOTIDE SEQUENCE [LARGE SCALE GENOMIC DNA]</scope>
    <source>
        <strain evidence="3">HL-2020</strain>
        <tissue evidence="3">Leaf</tissue>
    </source>
</reference>
<evidence type="ECO:0000256" key="1">
    <source>
        <dbReference type="SAM" id="Phobius"/>
    </source>
</evidence>
<dbReference type="PANTHER" id="PTHR31672:SF13">
    <property type="entry name" value="F-BOX PROTEIN CPR30-LIKE"/>
    <property type="match status" value="1"/>
</dbReference>
<dbReference type="Pfam" id="PF00646">
    <property type="entry name" value="F-box"/>
    <property type="match status" value="1"/>
</dbReference>
<comment type="caution">
    <text evidence="3">The sequence shown here is derived from an EMBL/GenBank/DDBJ whole genome shotgun (WGS) entry which is preliminary data.</text>
</comment>
<feature type="transmembrane region" description="Helical" evidence="1">
    <location>
        <begin position="424"/>
        <end position="447"/>
    </location>
</feature>
<dbReference type="InterPro" id="IPR036047">
    <property type="entry name" value="F-box-like_dom_sf"/>
</dbReference>
<dbReference type="InterPro" id="IPR013187">
    <property type="entry name" value="F-box-assoc_dom_typ3"/>
</dbReference>
<feature type="domain" description="F-box" evidence="2">
    <location>
        <begin position="1"/>
        <end position="43"/>
    </location>
</feature>
<feature type="transmembrane region" description="Helical" evidence="1">
    <location>
        <begin position="453"/>
        <end position="478"/>
    </location>
</feature>
<dbReference type="NCBIfam" id="TIGR01640">
    <property type="entry name" value="F_box_assoc_1"/>
    <property type="match status" value="1"/>
</dbReference>
<evidence type="ECO:0000313" key="3">
    <source>
        <dbReference type="EMBL" id="KAF9590792.1"/>
    </source>
</evidence>
<dbReference type="Proteomes" id="UP000631114">
    <property type="component" value="Unassembled WGS sequence"/>
</dbReference>
<dbReference type="CDD" id="cd22157">
    <property type="entry name" value="F-box_AtFBW1-like"/>
    <property type="match status" value="1"/>
</dbReference>
<accession>A0A835H2Y2</accession>
<proteinExistence type="predicted"/>
<evidence type="ECO:0000259" key="2">
    <source>
        <dbReference type="PROSITE" id="PS50181"/>
    </source>
</evidence>
<protein>
    <recommendedName>
        <fullName evidence="2">F-box domain-containing protein</fullName>
    </recommendedName>
</protein>
<dbReference type="AlphaFoldDB" id="A0A835H2Y2"/>